<dbReference type="EMBL" id="OOIN01000007">
    <property type="protein sequence ID" value="SPO24389.1"/>
    <property type="molecule type" value="Genomic_DNA"/>
</dbReference>
<protein>
    <submittedName>
        <fullName evidence="1">Uncharacterized protein</fullName>
    </submittedName>
</protein>
<keyword evidence="2" id="KW-1185">Reference proteome</keyword>
<organism evidence="1 2">
    <name type="scientific">Ustilago trichophora</name>
    <dbReference type="NCBI Taxonomy" id="86804"/>
    <lineage>
        <taxon>Eukaryota</taxon>
        <taxon>Fungi</taxon>
        <taxon>Dikarya</taxon>
        <taxon>Basidiomycota</taxon>
        <taxon>Ustilaginomycotina</taxon>
        <taxon>Ustilaginomycetes</taxon>
        <taxon>Ustilaginales</taxon>
        <taxon>Ustilaginaceae</taxon>
        <taxon>Ustilago</taxon>
    </lineage>
</organism>
<name>A0A5C3E4L7_9BASI</name>
<accession>A0A5C3E4L7</accession>
<evidence type="ECO:0000313" key="2">
    <source>
        <dbReference type="Proteomes" id="UP000324022"/>
    </source>
</evidence>
<evidence type="ECO:0000313" key="1">
    <source>
        <dbReference type="EMBL" id="SPO24389.1"/>
    </source>
</evidence>
<reference evidence="1 2" key="1">
    <citation type="submission" date="2018-03" db="EMBL/GenBank/DDBJ databases">
        <authorList>
            <person name="Guldener U."/>
        </authorList>
    </citation>
    <scope>NUCLEOTIDE SEQUENCE [LARGE SCALE GENOMIC DNA]</scope>
    <source>
        <strain evidence="1 2">NBRC100155</strain>
    </source>
</reference>
<dbReference type="InterPro" id="IPR029000">
    <property type="entry name" value="Cyclophilin-like_dom_sf"/>
</dbReference>
<dbReference type="OrthoDB" id="196847at2759"/>
<proteinExistence type="predicted"/>
<dbReference type="Proteomes" id="UP000324022">
    <property type="component" value="Unassembled WGS sequence"/>
</dbReference>
<sequence length="137" mass="15475">MLGTRKELGIELIDYLACPVFQEPQKQTAFLDESNSDKGWPLLCFDDDDFLTAQDRQKLYSSSWKLSHQASCTGIRLKGPLYKWARKDGDEGVFRLSNVPAYGVDFEVPKGVTEFLTPIRVILGETLPPDGQEASWM</sequence>
<dbReference type="Gene3D" id="2.40.100.10">
    <property type="entry name" value="Cyclophilin-like"/>
    <property type="match status" value="1"/>
</dbReference>
<dbReference type="AlphaFoldDB" id="A0A5C3E4L7"/>
<gene>
    <name evidence="1" type="ORF">UTRI_03657</name>
</gene>